<name>A0A0N5ANE0_9BILA</name>
<accession>A0A0N5ANE0</accession>
<reference evidence="3" key="1">
    <citation type="submission" date="2017-02" db="UniProtKB">
        <authorList>
            <consortium name="WormBaseParasite"/>
        </authorList>
    </citation>
    <scope>IDENTIFICATION</scope>
</reference>
<evidence type="ECO:0000313" key="3">
    <source>
        <dbReference type="WBParaSite" id="SMUV_0000612401-mRNA-1"/>
    </source>
</evidence>
<evidence type="ECO:0000313" key="2">
    <source>
        <dbReference type="Proteomes" id="UP000046393"/>
    </source>
</evidence>
<keyword evidence="2" id="KW-1185">Reference proteome</keyword>
<dbReference type="Pfam" id="PF17911">
    <property type="entry name" value="Ski2_N"/>
    <property type="match status" value="1"/>
</dbReference>
<feature type="domain" description="Ski2 N-terminal" evidence="1">
    <location>
        <begin position="89"/>
        <end position="144"/>
    </location>
</feature>
<evidence type="ECO:0000259" key="1">
    <source>
        <dbReference type="Pfam" id="PF17911"/>
    </source>
</evidence>
<proteinExistence type="predicted"/>
<organism evidence="2 3">
    <name type="scientific">Syphacia muris</name>
    <dbReference type="NCBI Taxonomy" id="451379"/>
    <lineage>
        <taxon>Eukaryota</taxon>
        <taxon>Metazoa</taxon>
        <taxon>Ecdysozoa</taxon>
        <taxon>Nematoda</taxon>
        <taxon>Chromadorea</taxon>
        <taxon>Rhabditida</taxon>
        <taxon>Spirurina</taxon>
        <taxon>Oxyuridomorpha</taxon>
        <taxon>Oxyuroidea</taxon>
        <taxon>Oxyuridae</taxon>
        <taxon>Syphacia</taxon>
    </lineage>
</organism>
<protein>
    <submittedName>
        <fullName evidence="3">Ski2_N domain-containing protein</fullName>
    </submittedName>
</protein>
<dbReference type="InterPro" id="IPR040801">
    <property type="entry name" value="Ski2_N"/>
</dbReference>
<dbReference type="AlphaFoldDB" id="A0A0N5ANE0"/>
<dbReference type="WBParaSite" id="SMUV_0000612401-mRNA-1">
    <property type="protein sequence ID" value="SMUV_0000612401-mRNA-1"/>
    <property type="gene ID" value="SMUV_0000612401"/>
</dbReference>
<dbReference type="Proteomes" id="UP000046393">
    <property type="component" value="Unplaced"/>
</dbReference>
<sequence length="145" mass="15705">MVEDLDDWVLLTEKAVDKATPLESTAIDELINTEAEKVFKHSAINAISESVPAFSICEAYEVPDPSVNTECLFSGLLSCSDINPEIRSKINSDTGAVEGYVELWDEQLEGAGDSRTSLSLHRAVDAKVAENFFGSSSNFPFTPGT</sequence>